<feature type="region of interest" description="Disordered" evidence="1">
    <location>
        <begin position="145"/>
        <end position="168"/>
    </location>
</feature>
<dbReference type="EMBL" id="VIEB01000156">
    <property type="protein sequence ID" value="TQE03357.1"/>
    <property type="molecule type" value="Genomic_DNA"/>
</dbReference>
<gene>
    <name evidence="2" type="ORF">C1H46_011008</name>
</gene>
<sequence>MVLAGVCATVEVTVSSAILAEAGERRLMMCGHGKMVLLESRWRSQQDGAARVTVEPASTIGAAQPAPACPLPDRPIPVFYCRCHPRLQMLRSLHRCCSTREPLTRIEFGLALSSHRHCIPFLPHQITTMLPLEPPAADPLHLHQFDSPCTPAQTRPNPPQSPTAAPNHDRVAAHCTLSASLIFCTIPSSAVLVLQV</sequence>
<evidence type="ECO:0000256" key="1">
    <source>
        <dbReference type="SAM" id="MobiDB-lite"/>
    </source>
</evidence>
<proteinExistence type="predicted"/>
<dbReference type="AlphaFoldDB" id="A0A540MX50"/>
<dbReference type="Proteomes" id="UP000315295">
    <property type="component" value="Unassembled WGS sequence"/>
</dbReference>
<organism evidence="2 3">
    <name type="scientific">Malus baccata</name>
    <name type="common">Siberian crab apple</name>
    <name type="synonym">Pyrus baccata</name>
    <dbReference type="NCBI Taxonomy" id="106549"/>
    <lineage>
        <taxon>Eukaryota</taxon>
        <taxon>Viridiplantae</taxon>
        <taxon>Streptophyta</taxon>
        <taxon>Embryophyta</taxon>
        <taxon>Tracheophyta</taxon>
        <taxon>Spermatophyta</taxon>
        <taxon>Magnoliopsida</taxon>
        <taxon>eudicotyledons</taxon>
        <taxon>Gunneridae</taxon>
        <taxon>Pentapetalae</taxon>
        <taxon>rosids</taxon>
        <taxon>fabids</taxon>
        <taxon>Rosales</taxon>
        <taxon>Rosaceae</taxon>
        <taxon>Amygdaloideae</taxon>
        <taxon>Maleae</taxon>
        <taxon>Malus</taxon>
    </lineage>
</organism>
<comment type="caution">
    <text evidence="2">The sequence shown here is derived from an EMBL/GenBank/DDBJ whole genome shotgun (WGS) entry which is preliminary data.</text>
</comment>
<protein>
    <submittedName>
        <fullName evidence="2">Uncharacterized protein</fullName>
    </submittedName>
</protein>
<reference evidence="2 3" key="1">
    <citation type="journal article" date="2019" name="G3 (Bethesda)">
        <title>Sequencing of a Wild Apple (Malus baccata) Genome Unravels the Differences Between Cultivated and Wild Apple Species Regarding Disease Resistance and Cold Tolerance.</title>
        <authorList>
            <person name="Chen X."/>
        </authorList>
    </citation>
    <scope>NUCLEOTIDE SEQUENCE [LARGE SCALE GENOMIC DNA]</scope>
    <source>
        <strain evidence="3">cv. Shandingzi</strain>
        <tissue evidence="2">Leaves</tissue>
    </source>
</reference>
<accession>A0A540MX50</accession>
<name>A0A540MX50_MALBA</name>
<evidence type="ECO:0000313" key="2">
    <source>
        <dbReference type="EMBL" id="TQE03357.1"/>
    </source>
</evidence>
<keyword evidence="3" id="KW-1185">Reference proteome</keyword>
<evidence type="ECO:0000313" key="3">
    <source>
        <dbReference type="Proteomes" id="UP000315295"/>
    </source>
</evidence>